<evidence type="ECO:0000313" key="1">
    <source>
        <dbReference type="EMBL" id="PWB01034.1"/>
    </source>
</evidence>
<comment type="caution">
    <text evidence="1">The sequence shown here is derived from an EMBL/GenBank/DDBJ whole genome shotgun (WGS) entry which is preliminary data.</text>
</comment>
<organism evidence="1 2">
    <name type="scientific">Duncaniella muris</name>
    <dbReference type="NCBI Taxonomy" id="2094150"/>
    <lineage>
        <taxon>Bacteria</taxon>
        <taxon>Pseudomonadati</taxon>
        <taxon>Bacteroidota</taxon>
        <taxon>Bacteroidia</taxon>
        <taxon>Bacteroidales</taxon>
        <taxon>Muribaculaceae</taxon>
        <taxon>Duncaniella</taxon>
    </lineage>
</organism>
<gene>
    <name evidence="1" type="ORF">C5O23_11010</name>
</gene>
<sequence>MRRLLLTKIQPCVSQTDINVSLFIPIPNLLQINNIFGIAPNPISQHGGNRLIAGLDKQARHKPTVRFGGIYNEYLVHINVNVRVADFKFI</sequence>
<accession>A0A2V1IIL2</accession>
<proteinExistence type="predicted"/>
<keyword evidence="2" id="KW-1185">Reference proteome</keyword>
<dbReference type="Proteomes" id="UP000244905">
    <property type="component" value="Unassembled WGS sequence"/>
</dbReference>
<name>A0A2V1IIL2_9BACT</name>
<evidence type="ECO:0000313" key="2">
    <source>
        <dbReference type="Proteomes" id="UP000244905"/>
    </source>
</evidence>
<protein>
    <submittedName>
        <fullName evidence="1">Uncharacterized protein</fullName>
    </submittedName>
</protein>
<reference evidence="2" key="1">
    <citation type="submission" date="2018-02" db="EMBL/GenBank/DDBJ databases">
        <authorList>
            <person name="Clavel T."/>
            <person name="Strowig T."/>
        </authorList>
    </citation>
    <scope>NUCLEOTIDE SEQUENCE [LARGE SCALE GENOMIC DNA]</scope>
    <source>
        <strain evidence="2">DSM 103720</strain>
    </source>
</reference>
<dbReference type="AlphaFoldDB" id="A0A2V1IIL2"/>
<dbReference type="EMBL" id="PUEC01000027">
    <property type="protein sequence ID" value="PWB01034.1"/>
    <property type="molecule type" value="Genomic_DNA"/>
</dbReference>